<dbReference type="InterPro" id="IPR003718">
    <property type="entry name" value="OsmC/Ohr_fam"/>
</dbReference>
<evidence type="ECO:0000313" key="4">
    <source>
        <dbReference type="Proteomes" id="UP000075526"/>
    </source>
</evidence>
<evidence type="ECO:0000313" key="1">
    <source>
        <dbReference type="EMBL" id="KXV13909.1"/>
    </source>
</evidence>
<dbReference type="InterPro" id="IPR019904">
    <property type="entry name" value="Peroxiredoxin_OsmC"/>
</dbReference>
<dbReference type="EMBL" id="LHZX01000319">
    <property type="protein sequence ID" value="KXV67421.1"/>
    <property type="molecule type" value="Genomic_DNA"/>
</dbReference>
<proteinExistence type="predicted"/>
<dbReference type="Gene3D" id="3.30.300.20">
    <property type="match status" value="1"/>
</dbReference>
<dbReference type="InterPro" id="IPR052707">
    <property type="entry name" value="OsmC_Ohr_Peroxiredoxin"/>
</dbReference>
<protein>
    <recommendedName>
        <fullName evidence="5">Osmotically inducible protein OsmC</fullName>
    </recommendedName>
</protein>
<dbReference type="GeneID" id="29555946"/>
<dbReference type="OrthoDB" id="9807532at2"/>
<dbReference type="InterPro" id="IPR015946">
    <property type="entry name" value="KH_dom-like_a/b"/>
</dbReference>
<comment type="caution">
    <text evidence="1">The sequence shown here is derived from an EMBL/GenBank/DDBJ whole genome shotgun (WGS) entry which is preliminary data.</text>
</comment>
<dbReference type="EMBL" id="LHZF01000176">
    <property type="protein sequence ID" value="KXV13909.1"/>
    <property type="molecule type" value="Genomic_DNA"/>
</dbReference>
<gene>
    <name evidence="1" type="ORF">AD933_15685</name>
    <name evidence="2" type="ORF">AD951_16490</name>
</gene>
<dbReference type="NCBIfam" id="TIGR03562">
    <property type="entry name" value="osmo_induc_OsmC"/>
    <property type="match status" value="1"/>
</dbReference>
<name>A0A149RF84_9PROT</name>
<dbReference type="PANTHER" id="PTHR42830:SF1">
    <property type="entry name" value="OSMOTICALLY INDUCIBLE FAMILY PROTEIN"/>
    <property type="match status" value="1"/>
</dbReference>
<sequence>MAIKKHGFAHWEGTIKEGRGTISTESHALENQPYGFNTRFEGKPGTNPEELLGAAHAACFSMALSLILGEAGLTAKSIDTTAEVSLNKAADGFEIDAVALKLEAEVPGATPEQFEELANKAKTGCPVSKLFKANITLDAKLIG</sequence>
<dbReference type="SUPFAM" id="SSF82784">
    <property type="entry name" value="OsmC-like"/>
    <property type="match status" value="1"/>
</dbReference>
<dbReference type="RefSeq" id="WP_061503175.1">
    <property type="nucleotide sequence ID" value="NZ_CALAZD010000129.1"/>
</dbReference>
<dbReference type="PANTHER" id="PTHR42830">
    <property type="entry name" value="OSMOTICALLY INDUCIBLE FAMILY PROTEIN"/>
    <property type="match status" value="1"/>
</dbReference>
<dbReference type="GO" id="GO:0004601">
    <property type="term" value="F:peroxidase activity"/>
    <property type="evidence" value="ECO:0007669"/>
    <property type="project" value="InterPro"/>
</dbReference>
<dbReference type="Pfam" id="PF02566">
    <property type="entry name" value="OsmC"/>
    <property type="match status" value="1"/>
</dbReference>
<dbReference type="Proteomes" id="UP000075377">
    <property type="component" value="Unassembled WGS sequence"/>
</dbReference>
<dbReference type="GO" id="GO:0006979">
    <property type="term" value="P:response to oxidative stress"/>
    <property type="evidence" value="ECO:0007669"/>
    <property type="project" value="InterPro"/>
</dbReference>
<organism evidence="1 4">
    <name type="scientific">Acetobacter malorum</name>
    <dbReference type="NCBI Taxonomy" id="178901"/>
    <lineage>
        <taxon>Bacteria</taxon>
        <taxon>Pseudomonadati</taxon>
        <taxon>Pseudomonadota</taxon>
        <taxon>Alphaproteobacteria</taxon>
        <taxon>Acetobacterales</taxon>
        <taxon>Acetobacteraceae</taxon>
        <taxon>Acetobacter</taxon>
    </lineage>
</organism>
<dbReference type="AlphaFoldDB" id="A0A149RF84"/>
<evidence type="ECO:0008006" key="5">
    <source>
        <dbReference type="Google" id="ProtNLM"/>
    </source>
</evidence>
<dbReference type="PATRIC" id="fig|178901.12.peg.2452"/>
<dbReference type="Proteomes" id="UP000075526">
    <property type="component" value="Unassembled WGS sequence"/>
</dbReference>
<accession>A0A149RF84</accession>
<evidence type="ECO:0000313" key="3">
    <source>
        <dbReference type="Proteomes" id="UP000075377"/>
    </source>
</evidence>
<reference evidence="3 4" key="1">
    <citation type="submission" date="2015-06" db="EMBL/GenBank/DDBJ databases">
        <title>Improved classification and identification of acetic acid bacteria using matrix-assisted laser desorption/ionization time-of-flight mass spectrometry; Gluconobacter nephelii and Gluconobacter uchimurae are later heterotypic synonyms of Gluconobacter japonicus and Gluconobacter oxydans, respectively.</title>
        <authorList>
            <person name="Li L."/>
            <person name="Cleenwerck I."/>
            <person name="De Vuyst L."/>
            <person name="Vandamme P."/>
        </authorList>
    </citation>
    <scope>NUCLEOTIDE SEQUENCE [LARGE SCALE GENOMIC DNA]</scope>
    <source>
        <strain evidence="1 4">LMG 1552</strain>
        <strain evidence="2 3">LMG 1699</strain>
    </source>
</reference>
<evidence type="ECO:0000313" key="2">
    <source>
        <dbReference type="EMBL" id="KXV67421.1"/>
    </source>
</evidence>
<dbReference type="InterPro" id="IPR036102">
    <property type="entry name" value="OsmC/Ohrsf"/>
</dbReference>